<comment type="caution">
    <text evidence="4">The sequence shown here is derived from an EMBL/GenBank/DDBJ whole genome shotgun (WGS) entry which is preliminary data.</text>
</comment>
<evidence type="ECO:0000313" key="4">
    <source>
        <dbReference type="EMBL" id="GMM59186.1"/>
    </source>
</evidence>
<feature type="domain" description="PI31 proteasome regulator C-terminal" evidence="3">
    <location>
        <begin position="182"/>
        <end position="246"/>
    </location>
</feature>
<feature type="region of interest" description="Disordered" evidence="2">
    <location>
        <begin position="212"/>
        <end position="256"/>
    </location>
</feature>
<evidence type="ECO:0000259" key="3">
    <source>
        <dbReference type="Pfam" id="PF08577"/>
    </source>
</evidence>
<evidence type="ECO:0000256" key="2">
    <source>
        <dbReference type="SAM" id="MobiDB-lite"/>
    </source>
</evidence>
<comment type="similarity">
    <text evidence="1">Belongs to the proteasome inhibitor PI31 family.</text>
</comment>
<name>A0AAV5SAU2_MAUHU</name>
<keyword evidence="5" id="KW-1185">Reference proteome</keyword>
<dbReference type="Pfam" id="PF08577">
    <property type="entry name" value="PI31_Prot_C"/>
    <property type="match status" value="1"/>
</dbReference>
<dbReference type="EMBL" id="BTGD01000027">
    <property type="protein sequence ID" value="GMM59186.1"/>
    <property type="molecule type" value="Genomic_DNA"/>
</dbReference>
<organism evidence="4 5">
    <name type="scientific">Maudiozyma humilis</name>
    <name type="common">Sour dough yeast</name>
    <name type="synonym">Kazachstania humilis</name>
    <dbReference type="NCBI Taxonomy" id="51915"/>
    <lineage>
        <taxon>Eukaryota</taxon>
        <taxon>Fungi</taxon>
        <taxon>Dikarya</taxon>
        <taxon>Ascomycota</taxon>
        <taxon>Saccharomycotina</taxon>
        <taxon>Saccharomycetes</taxon>
        <taxon>Saccharomycetales</taxon>
        <taxon>Saccharomycetaceae</taxon>
        <taxon>Maudiozyma</taxon>
    </lineage>
</organism>
<accession>A0AAV5SAU2</accession>
<dbReference type="InterPro" id="IPR013886">
    <property type="entry name" value="PI31_Prot_C"/>
</dbReference>
<sequence length="256" mass="27029">MAETTNKAELALQHVLESLEVYKGAKAQGEPVSSGSVAQAAVVRKGTVYQVVVSGLPGGNGCLVSVWEGGDTSSIATSLLDYSRDLKLADNVRFPVSYKEYGGANDTSQACSNVYKALNRQGVMRVGPAPTATVSTPSTAAIHPPDMPQFDDEYEVNAAGASALPDRYPGLNLPEKHARPLGNPDLHPGGQADPFHFGEANVQGGMVLDPFGHQQNRSNMQGSARDMRQRGPGWMPGSKWDDPFGPGGSSFPGSFQ</sequence>
<dbReference type="Proteomes" id="UP001377567">
    <property type="component" value="Unassembled WGS sequence"/>
</dbReference>
<evidence type="ECO:0000313" key="5">
    <source>
        <dbReference type="Proteomes" id="UP001377567"/>
    </source>
</evidence>
<dbReference type="AlphaFoldDB" id="A0AAV5SAU2"/>
<proteinExistence type="inferred from homology"/>
<gene>
    <name evidence="4" type="ORF">DAKH74_058030</name>
</gene>
<evidence type="ECO:0000256" key="1">
    <source>
        <dbReference type="ARBA" id="ARBA00006405"/>
    </source>
</evidence>
<feature type="compositionally biased region" description="Polar residues" evidence="2">
    <location>
        <begin position="213"/>
        <end position="222"/>
    </location>
</feature>
<reference evidence="4 5" key="1">
    <citation type="journal article" date="2023" name="Elife">
        <title>Identification of key yeast species and microbe-microbe interactions impacting larval growth of Drosophila in the wild.</title>
        <authorList>
            <person name="Mure A."/>
            <person name="Sugiura Y."/>
            <person name="Maeda R."/>
            <person name="Honda K."/>
            <person name="Sakurai N."/>
            <person name="Takahashi Y."/>
            <person name="Watada M."/>
            <person name="Katoh T."/>
            <person name="Gotoh A."/>
            <person name="Gotoh Y."/>
            <person name="Taniguchi I."/>
            <person name="Nakamura K."/>
            <person name="Hayashi T."/>
            <person name="Katayama T."/>
            <person name="Uemura T."/>
            <person name="Hattori Y."/>
        </authorList>
    </citation>
    <scope>NUCLEOTIDE SEQUENCE [LARGE SCALE GENOMIC DNA]</scope>
    <source>
        <strain evidence="4 5">KH-74</strain>
    </source>
</reference>
<protein>
    <submittedName>
        <fullName evidence="4">Fub1 protein</fullName>
    </submittedName>
</protein>